<dbReference type="InterPro" id="IPR000390">
    <property type="entry name" value="Small_drug/metabolite_transptr"/>
</dbReference>
<evidence type="ECO:0000256" key="10">
    <source>
        <dbReference type="SAM" id="Phobius"/>
    </source>
</evidence>
<dbReference type="InterPro" id="IPR045324">
    <property type="entry name" value="Small_multidrug_res"/>
</dbReference>
<dbReference type="Pfam" id="PF00893">
    <property type="entry name" value="Multi_Drug_Res"/>
    <property type="match status" value="1"/>
</dbReference>
<accession>V8C5T1</accession>
<dbReference type="HOGENOM" id="CLU_133067_0_0_7"/>
<feature type="transmembrane region" description="Helical" evidence="10">
    <location>
        <begin position="63"/>
        <end position="84"/>
    </location>
</feature>
<keyword evidence="12" id="KW-1185">Reference proteome</keyword>
<dbReference type="Gene3D" id="1.10.3730.20">
    <property type="match status" value="1"/>
</dbReference>
<organism evidence="11 12">
    <name type="scientific">Helicobacter macacae MIT 99-5501</name>
    <dbReference type="NCBI Taxonomy" id="1357400"/>
    <lineage>
        <taxon>Bacteria</taxon>
        <taxon>Pseudomonadati</taxon>
        <taxon>Campylobacterota</taxon>
        <taxon>Epsilonproteobacteria</taxon>
        <taxon>Campylobacterales</taxon>
        <taxon>Helicobacteraceae</taxon>
        <taxon>Helicobacter</taxon>
    </lineage>
</organism>
<feature type="transmembrane region" description="Helical" evidence="10">
    <location>
        <begin position="39"/>
        <end position="56"/>
    </location>
</feature>
<sequence>MLKLTRLSAWLMLFGAIGLEICGLSLLKVFEGNGTLGKALLIVLMNLSYFLMSLTLRQIAVGVAYATWEIVGGIGVLLVSFVFFDPILSTQQYFGIVIGFAGIICIILGEEHSEAHDNSITSEHTAGKPTPNATKEAVKSASGGMR</sequence>
<evidence type="ECO:0000313" key="11">
    <source>
        <dbReference type="EMBL" id="ETD22763.1"/>
    </source>
</evidence>
<dbReference type="GO" id="GO:0005886">
    <property type="term" value="C:plasma membrane"/>
    <property type="evidence" value="ECO:0007669"/>
    <property type="project" value="UniProtKB-SubCell"/>
</dbReference>
<evidence type="ECO:0000256" key="2">
    <source>
        <dbReference type="ARBA" id="ARBA00022448"/>
    </source>
</evidence>
<evidence type="ECO:0000256" key="1">
    <source>
        <dbReference type="ARBA" id="ARBA00004651"/>
    </source>
</evidence>
<feature type="transmembrane region" description="Helical" evidence="10">
    <location>
        <begin position="90"/>
        <end position="109"/>
    </location>
</feature>
<dbReference type="GO" id="GO:0022857">
    <property type="term" value="F:transmembrane transporter activity"/>
    <property type="evidence" value="ECO:0007669"/>
    <property type="project" value="InterPro"/>
</dbReference>
<dbReference type="PANTHER" id="PTHR30561:SF1">
    <property type="entry name" value="MULTIDRUG TRANSPORTER EMRE"/>
    <property type="match status" value="1"/>
</dbReference>
<dbReference type="eggNOG" id="COG2076">
    <property type="taxonomic scope" value="Bacteria"/>
</dbReference>
<evidence type="ECO:0000256" key="8">
    <source>
        <dbReference type="RuleBase" id="RU003942"/>
    </source>
</evidence>
<evidence type="ECO:0000256" key="4">
    <source>
        <dbReference type="ARBA" id="ARBA00022692"/>
    </source>
</evidence>
<dbReference type="PATRIC" id="fig|1357400.3.peg.2098"/>
<feature type="region of interest" description="Disordered" evidence="9">
    <location>
        <begin position="118"/>
        <end position="146"/>
    </location>
</feature>
<keyword evidence="5 10" id="KW-1133">Transmembrane helix</keyword>
<comment type="subcellular location">
    <subcellularLocation>
        <location evidence="1 8">Cell membrane</location>
        <topology evidence="1 8">Multi-pass membrane protein</topology>
    </subcellularLocation>
</comment>
<dbReference type="PANTHER" id="PTHR30561">
    <property type="entry name" value="SMR FAMILY PROTON-DEPENDENT DRUG EFFLUX TRANSPORTER SUGE"/>
    <property type="match status" value="1"/>
</dbReference>
<reference evidence="11 12" key="1">
    <citation type="journal article" date="2014" name="Genome Announc.">
        <title>Draft genome sequences of six enterohepatic helicobacter species isolated from humans and one from rhesus macaques.</title>
        <authorList>
            <person name="Shen Z."/>
            <person name="Sheh A."/>
            <person name="Young S.K."/>
            <person name="Abouelliel A."/>
            <person name="Ward D.V."/>
            <person name="Earl A.M."/>
            <person name="Fox J.G."/>
        </authorList>
    </citation>
    <scope>NUCLEOTIDE SEQUENCE [LARGE SCALE GENOMIC DNA]</scope>
    <source>
        <strain evidence="11 12">MIT 99-5501</strain>
    </source>
</reference>
<evidence type="ECO:0000256" key="7">
    <source>
        <dbReference type="ARBA" id="ARBA00038032"/>
    </source>
</evidence>
<keyword evidence="4 8" id="KW-0812">Transmembrane</keyword>
<keyword evidence="6 10" id="KW-0472">Membrane</keyword>
<dbReference type="AlphaFoldDB" id="V8C5T1"/>
<dbReference type="SUPFAM" id="SSF103481">
    <property type="entry name" value="Multidrug resistance efflux transporter EmrE"/>
    <property type="match status" value="1"/>
</dbReference>
<comment type="caution">
    <text evidence="11">The sequence shown here is derived from an EMBL/GenBank/DDBJ whole genome shotgun (WGS) entry which is preliminary data.</text>
</comment>
<dbReference type="OrthoDB" id="5325642at2"/>
<evidence type="ECO:0000256" key="5">
    <source>
        <dbReference type="ARBA" id="ARBA00022989"/>
    </source>
</evidence>
<protein>
    <submittedName>
        <fullName evidence="11">Uncharacterized protein</fullName>
    </submittedName>
</protein>
<dbReference type="InterPro" id="IPR037185">
    <property type="entry name" value="EmrE-like"/>
</dbReference>
<evidence type="ECO:0000256" key="9">
    <source>
        <dbReference type="SAM" id="MobiDB-lite"/>
    </source>
</evidence>
<evidence type="ECO:0000256" key="3">
    <source>
        <dbReference type="ARBA" id="ARBA00022475"/>
    </source>
</evidence>
<keyword evidence="3" id="KW-1003">Cell membrane</keyword>
<gene>
    <name evidence="11" type="ORF">HMPREF2086_01562</name>
</gene>
<evidence type="ECO:0000313" key="12">
    <source>
        <dbReference type="Proteomes" id="UP000018731"/>
    </source>
</evidence>
<name>V8C5T1_9HELI</name>
<dbReference type="RefSeq" id="WP_023928297.1">
    <property type="nucleotide sequence ID" value="NZ_KI669455.1"/>
</dbReference>
<feature type="transmembrane region" description="Helical" evidence="10">
    <location>
        <begin position="7"/>
        <end position="27"/>
    </location>
</feature>
<comment type="similarity">
    <text evidence="7 8">Belongs to the drug/metabolite transporter (DMT) superfamily. Small multidrug resistance (SMR) (TC 2.A.7.1) family.</text>
</comment>
<evidence type="ECO:0000256" key="6">
    <source>
        <dbReference type="ARBA" id="ARBA00023136"/>
    </source>
</evidence>
<keyword evidence="2" id="KW-0813">Transport</keyword>
<dbReference type="Proteomes" id="UP000018731">
    <property type="component" value="Unassembled WGS sequence"/>
</dbReference>
<dbReference type="EMBL" id="AZJI01000007">
    <property type="protein sequence ID" value="ETD22763.1"/>
    <property type="molecule type" value="Genomic_DNA"/>
</dbReference>
<dbReference type="STRING" id="1357400.HMPREF2086_01562"/>
<proteinExistence type="inferred from homology"/>